<dbReference type="EMBL" id="LR215973">
    <property type="protein sequence ID" value="VFA96428.1"/>
    <property type="molecule type" value="Genomic_DNA"/>
</dbReference>
<evidence type="ECO:0000259" key="1">
    <source>
        <dbReference type="Pfam" id="PF12647"/>
    </source>
</evidence>
<name>A0A4U8W4N4_9NOCA</name>
<feature type="domain" description="RNHCP" evidence="1">
    <location>
        <begin position="18"/>
        <end position="105"/>
    </location>
</feature>
<proteinExistence type="predicted"/>
<organism evidence="2 3">
    <name type="scientific">Nocardia cyriacigeorgica</name>
    <dbReference type="NCBI Taxonomy" id="135487"/>
    <lineage>
        <taxon>Bacteria</taxon>
        <taxon>Bacillati</taxon>
        <taxon>Actinomycetota</taxon>
        <taxon>Actinomycetes</taxon>
        <taxon>Mycobacteriales</taxon>
        <taxon>Nocardiaceae</taxon>
        <taxon>Nocardia</taxon>
    </lineage>
</organism>
<dbReference type="InterPro" id="IPR024439">
    <property type="entry name" value="RNHCP"/>
</dbReference>
<dbReference type="Proteomes" id="UP000290439">
    <property type="component" value="Chromosome"/>
</dbReference>
<evidence type="ECO:0000313" key="3">
    <source>
        <dbReference type="Proteomes" id="UP000290439"/>
    </source>
</evidence>
<gene>
    <name evidence="2" type="ORF">NCTC10797_00177</name>
</gene>
<protein>
    <submittedName>
        <fullName evidence="2">RNHCP domain</fullName>
    </submittedName>
</protein>
<dbReference type="AlphaFoldDB" id="A0A4U8W4N4"/>
<dbReference type="RefSeq" id="WP_130915594.1">
    <property type="nucleotide sequence ID" value="NZ_JADLPI010000004.1"/>
</dbReference>
<sequence>MSDTTTHNNPSPAQRTGTFTCLRCGLVVTELATDDSRRNHCPSCLHSRHTVDHREGGRSDCGGRMAPLSIAALRTGQWAIVHRCVRCGELSLHQVATDDNQLILMRMAVRPLAEPPFPLEVFSEL</sequence>
<evidence type="ECO:0000313" key="2">
    <source>
        <dbReference type="EMBL" id="VFA96428.1"/>
    </source>
</evidence>
<dbReference type="Pfam" id="PF12647">
    <property type="entry name" value="RNHCP"/>
    <property type="match status" value="1"/>
</dbReference>
<accession>A0A4U8W4N4</accession>
<reference evidence="2 3" key="1">
    <citation type="submission" date="2019-02" db="EMBL/GenBank/DDBJ databases">
        <authorList>
            <consortium name="Pathogen Informatics"/>
        </authorList>
    </citation>
    <scope>NUCLEOTIDE SEQUENCE [LARGE SCALE GENOMIC DNA]</scope>
    <source>
        <strain evidence="2 3">3012STDY6756504</strain>
    </source>
</reference>